<feature type="active site" description="Proton acceptor" evidence="3">
    <location>
        <position position="88"/>
    </location>
</feature>
<dbReference type="GO" id="GO:0003839">
    <property type="term" value="F:gamma-glutamylcyclotransferase activity"/>
    <property type="evidence" value="ECO:0007669"/>
    <property type="project" value="UniProtKB-EC"/>
</dbReference>
<dbReference type="CTD" id="20232266"/>
<protein>
    <recommendedName>
        <fullName evidence="1">gamma-glutamylcyclotransferase</fullName>
        <ecNumber evidence="1">4.3.2.9</ecNumber>
    </recommendedName>
</protein>
<dbReference type="Pfam" id="PF13772">
    <property type="entry name" value="AIG2_2"/>
    <property type="match status" value="1"/>
</dbReference>
<reference evidence="5 6" key="1">
    <citation type="journal article" date="2013" name="Nature">
        <title>Insights into bilaterian evolution from three spiralian genomes.</title>
        <authorList>
            <person name="Simakov O."/>
            <person name="Marletaz F."/>
            <person name="Cho S.J."/>
            <person name="Edsinger-Gonzales E."/>
            <person name="Havlak P."/>
            <person name="Hellsten U."/>
            <person name="Kuo D.H."/>
            <person name="Larsson T."/>
            <person name="Lv J."/>
            <person name="Arendt D."/>
            <person name="Savage R."/>
            <person name="Osoegawa K."/>
            <person name="de Jong P."/>
            <person name="Grimwood J."/>
            <person name="Chapman J.A."/>
            <person name="Shapiro H."/>
            <person name="Aerts A."/>
            <person name="Otillar R.P."/>
            <person name="Terry A.Y."/>
            <person name="Boore J.L."/>
            <person name="Grigoriev I.V."/>
            <person name="Lindberg D.R."/>
            <person name="Seaver E.C."/>
            <person name="Weisblat D.A."/>
            <person name="Putnam N.H."/>
            <person name="Rokhsar D.S."/>
        </authorList>
    </citation>
    <scope>NUCLEOTIDE SEQUENCE [LARGE SCALE GENOMIC DNA]</scope>
</reference>
<dbReference type="RefSeq" id="XP_009058998.1">
    <property type="nucleotide sequence ID" value="XM_009060750.1"/>
</dbReference>
<dbReference type="OrthoDB" id="2924818at2759"/>
<evidence type="ECO:0000313" key="5">
    <source>
        <dbReference type="EMBL" id="ESO90326.1"/>
    </source>
</evidence>
<dbReference type="EMBL" id="KB202444">
    <property type="protein sequence ID" value="ESO90326.1"/>
    <property type="molecule type" value="Genomic_DNA"/>
</dbReference>
<name>V4AAL5_LOTGI</name>
<dbReference type="InterPro" id="IPR017939">
    <property type="entry name" value="G-Glutamylcylcotransferase"/>
</dbReference>
<proteinExistence type="predicted"/>
<gene>
    <name evidence="5" type="ORF">LOTGIDRAFT_123575</name>
</gene>
<dbReference type="PANTHER" id="PTHR12935:SF0">
    <property type="entry name" value="GAMMA-GLUTAMYLCYCLOTRANSFERASE"/>
    <property type="match status" value="1"/>
</dbReference>
<evidence type="ECO:0000313" key="6">
    <source>
        <dbReference type="Proteomes" id="UP000030746"/>
    </source>
</evidence>
<evidence type="ECO:0000256" key="3">
    <source>
        <dbReference type="PIRSR" id="PIRSR617939-1"/>
    </source>
</evidence>
<dbReference type="Proteomes" id="UP000030746">
    <property type="component" value="Unassembled WGS sequence"/>
</dbReference>
<keyword evidence="2" id="KW-0456">Lyase</keyword>
<dbReference type="CDD" id="cd06661">
    <property type="entry name" value="GGCT_like"/>
    <property type="match status" value="1"/>
</dbReference>
<feature type="binding site" evidence="4">
    <location>
        <position position="127"/>
    </location>
    <ligand>
        <name>substrate</name>
    </ligand>
</feature>
<dbReference type="HOGENOM" id="CLU_048475_2_2_1"/>
<dbReference type="InterPro" id="IPR013024">
    <property type="entry name" value="GGCT-like"/>
</dbReference>
<evidence type="ECO:0000256" key="4">
    <source>
        <dbReference type="PIRSR" id="PIRSR617939-2"/>
    </source>
</evidence>
<dbReference type="Gene3D" id="3.10.490.10">
    <property type="entry name" value="Gamma-glutamyl cyclotransferase-like"/>
    <property type="match status" value="1"/>
</dbReference>
<dbReference type="OMA" id="APHDYVM"/>
<dbReference type="GeneID" id="20232266"/>
<evidence type="ECO:0000256" key="2">
    <source>
        <dbReference type="ARBA" id="ARBA00023239"/>
    </source>
</evidence>
<dbReference type="SUPFAM" id="SSF110857">
    <property type="entry name" value="Gamma-glutamyl cyclotransferase-like"/>
    <property type="match status" value="1"/>
</dbReference>
<dbReference type="InterPro" id="IPR036568">
    <property type="entry name" value="GGCT-like_sf"/>
</dbReference>
<accession>V4AAL5</accession>
<sequence>MGMFLYFSFGSNLLKERIRISNPSAVYQGIGQLKGYRFRYGLPKGMKDPLETRWRGSAATIEKDVSQSVWGTLWTLNDTDRPNLDRQEYTYTPIVVNVVDEKGKNCSCLTYQIKELEEGLALPSPQYKDVVLRGARQSKLPEEYIMFLESLPDNGFEGRVEVYEKVLKLLENNTP</sequence>
<dbReference type="KEGG" id="lgi:LOTGIDRAFT_123575"/>
<feature type="binding site" evidence="4">
    <location>
        <begin position="6"/>
        <end position="11"/>
    </location>
    <ligand>
        <name>substrate</name>
    </ligand>
</feature>
<dbReference type="STRING" id="225164.V4AAL5"/>
<keyword evidence="6" id="KW-1185">Reference proteome</keyword>
<evidence type="ECO:0000256" key="1">
    <source>
        <dbReference type="ARBA" id="ARBA00012346"/>
    </source>
</evidence>
<organism evidence="5 6">
    <name type="scientific">Lottia gigantea</name>
    <name type="common">Giant owl limpet</name>
    <dbReference type="NCBI Taxonomy" id="225164"/>
    <lineage>
        <taxon>Eukaryota</taxon>
        <taxon>Metazoa</taxon>
        <taxon>Spiralia</taxon>
        <taxon>Lophotrochozoa</taxon>
        <taxon>Mollusca</taxon>
        <taxon>Gastropoda</taxon>
        <taxon>Patellogastropoda</taxon>
        <taxon>Lottioidea</taxon>
        <taxon>Lottiidae</taxon>
        <taxon>Lottia</taxon>
    </lineage>
</organism>
<dbReference type="EC" id="4.3.2.9" evidence="1"/>
<dbReference type="AlphaFoldDB" id="V4AAL5"/>
<dbReference type="PANTHER" id="PTHR12935">
    <property type="entry name" value="GAMMA-GLUTAMYLCYCLOTRANSFERASE"/>
    <property type="match status" value="1"/>
</dbReference>